<feature type="transmembrane region" description="Helical" evidence="1">
    <location>
        <begin position="21"/>
        <end position="44"/>
    </location>
</feature>
<evidence type="ECO:0000313" key="3">
    <source>
        <dbReference type="EMBL" id="PJE67723.1"/>
    </source>
</evidence>
<dbReference type="InterPro" id="IPR041498">
    <property type="entry name" value="Big_6"/>
</dbReference>
<keyword evidence="1" id="KW-1133">Transmembrane helix</keyword>
<keyword evidence="1" id="KW-0472">Membrane</keyword>
<dbReference type="InterPro" id="IPR013783">
    <property type="entry name" value="Ig-like_fold"/>
</dbReference>
<sequence length="241" mass="26178">MAKIFHSRLVKKEEAKSLRRTVIFGGLTILFILGIIFLGIPTLVKIAVFFSEIKSSSVPVEQSDILPPAPPKINPLPEATNIGTIPISGFAEAGSTVEVFLNNSSYKKVVASEDGTFLVDSLLLTEGQNEIYTIAQDQAGNRSQPSETIIILFDKAPPTLEISQPQDGANFLGEKQRKIQISGKTEPGVSLTLNDHLQILDKDGNFSQTYALSEGENVFKFVATDLAGNKTEKEIKVTFAP</sequence>
<dbReference type="EMBL" id="PFEK01000014">
    <property type="protein sequence ID" value="PJE67723.1"/>
    <property type="molecule type" value="Genomic_DNA"/>
</dbReference>
<name>A0A2M8L477_9BACT</name>
<evidence type="ECO:0000256" key="1">
    <source>
        <dbReference type="SAM" id="Phobius"/>
    </source>
</evidence>
<organism evidence="3 4">
    <name type="scientific">Candidatus Shapirobacteria bacterium CG10_big_fil_rev_8_21_14_0_10_40_9</name>
    <dbReference type="NCBI Taxonomy" id="1974888"/>
    <lineage>
        <taxon>Bacteria</taxon>
        <taxon>Candidatus Shapironibacteriota</taxon>
    </lineage>
</organism>
<proteinExistence type="predicted"/>
<keyword evidence="1" id="KW-0812">Transmembrane</keyword>
<evidence type="ECO:0000259" key="2">
    <source>
        <dbReference type="Pfam" id="PF17936"/>
    </source>
</evidence>
<dbReference type="Proteomes" id="UP000231474">
    <property type="component" value="Unassembled WGS sequence"/>
</dbReference>
<dbReference type="Gene3D" id="2.60.40.10">
    <property type="entry name" value="Immunoglobulins"/>
    <property type="match status" value="2"/>
</dbReference>
<accession>A0A2M8L477</accession>
<dbReference type="AlphaFoldDB" id="A0A2M8L477"/>
<dbReference type="NCBIfam" id="NF033510">
    <property type="entry name" value="Ca_tandemer"/>
    <property type="match status" value="2"/>
</dbReference>
<evidence type="ECO:0000313" key="4">
    <source>
        <dbReference type="Proteomes" id="UP000231474"/>
    </source>
</evidence>
<dbReference type="Pfam" id="PF09136">
    <property type="entry name" value="Glucodextran_B"/>
    <property type="match status" value="1"/>
</dbReference>
<comment type="caution">
    <text evidence="3">The sequence shown here is derived from an EMBL/GenBank/DDBJ whole genome shotgun (WGS) entry which is preliminary data.</text>
</comment>
<gene>
    <name evidence="3" type="ORF">COU95_00810</name>
</gene>
<dbReference type="Pfam" id="PF17936">
    <property type="entry name" value="Big_6"/>
    <property type="match status" value="1"/>
</dbReference>
<reference evidence="4" key="1">
    <citation type="submission" date="2017-09" db="EMBL/GenBank/DDBJ databases">
        <title>Depth-based differentiation of microbial function through sediment-hosted aquifers and enrichment of novel symbionts in the deep terrestrial subsurface.</title>
        <authorList>
            <person name="Probst A.J."/>
            <person name="Ladd B."/>
            <person name="Jarett J.K."/>
            <person name="Geller-Mcgrath D.E."/>
            <person name="Sieber C.M.K."/>
            <person name="Emerson J.B."/>
            <person name="Anantharaman K."/>
            <person name="Thomas B.C."/>
            <person name="Malmstrom R."/>
            <person name="Stieglmeier M."/>
            <person name="Klingl A."/>
            <person name="Woyke T."/>
            <person name="Ryan C.M."/>
            <person name="Banfield J.F."/>
        </authorList>
    </citation>
    <scope>NUCLEOTIDE SEQUENCE [LARGE SCALE GENOMIC DNA]</scope>
</reference>
<feature type="domain" description="Bacterial Ig" evidence="2">
    <location>
        <begin position="86"/>
        <end position="147"/>
    </location>
</feature>
<protein>
    <recommendedName>
        <fullName evidence="2">Bacterial Ig domain-containing protein</fullName>
    </recommendedName>
</protein>